<dbReference type="Proteomes" id="UP001652620">
    <property type="component" value="Chromosome 3"/>
</dbReference>
<dbReference type="PANTHER" id="PTHR12306">
    <property type="entry name" value="CELL DEATH ACTIVATOR CIDE"/>
    <property type="match status" value="1"/>
</dbReference>
<gene>
    <name evidence="6" type="primary">LOC105222673</name>
</gene>
<evidence type="ECO:0000256" key="1">
    <source>
        <dbReference type="ARBA" id="ARBA00022703"/>
    </source>
</evidence>
<dbReference type="GO" id="GO:0042981">
    <property type="term" value="P:regulation of apoptotic process"/>
    <property type="evidence" value="ECO:0007669"/>
    <property type="project" value="TreeGrafter"/>
</dbReference>
<dbReference type="FunCoup" id="A0A6I9UME6">
    <property type="interactions" value="35"/>
</dbReference>
<proteinExistence type="predicted"/>
<keyword evidence="5" id="KW-1185">Reference proteome</keyword>
<dbReference type="SMART" id="SM00266">
    <property type="entry name" value="CAD"/>
    <property type="match status" value="1"/>
</dbReference>
<evidence type="ECO:0000313" key="6">
    <source>
        <dbReference type="RefSeq" id="XP_011198393.1"/>
    </source>
</evidence>
<dbReference type="InParanoid" id="A0A6I9UME6"/>
<feature type="region of interest" description="Disordered" evidence="3">
    <location>
        <begin position="319"/>
        <end position="345"/>
    </location>
</feature>
<dbReference type="AlphaFoldDB" id="A0A6I9UME6"/>
<reference evidence="6" key="1">
    <citation type="submission" date="2025-08" db="UniProtKB">
        <authorList>
            <consortium name="RefSeq"/>
        </authorList>
    </citation>
    <scope>IDENTIFICATION</scope>
    <source>
        <tissue evidence="6">Adult</tissue>
    </source>
</reference>
<feature type="compositionally biased region" description="Low complexity" evidence="3">
    <location>
        <begin position="319"/>
        <end position="329"/>
    </location>
</feature>
<dbReference type="PROSITE" id="PS51135">
    <property type="entry name" value="CIDE_N"/>
    <property type="match status" value="1"/>
</dbReference>
<feature type="compositionally biased region" description="Polar residues" evidence="3">
    <location>
        <begin position="330"/>
        <end position="345"/>
    </location>
</feature>
<dbReference type="Gene3D" id="3.10.20.10">
    <property type="match status" value="1"/>
</dbReference>
<dbReference type="GeneID" id="105222673"/>
<dbReference type="InterPro" id="IPR003508">
    <property type="entry name" value="CIDE-N_dom"/>
</dbReference>
<dbReference type="GO" id="GO:0006915">
    <property type="term" value="P:apoptotic process"/>
    <property type="evidence" value="ECO:0007669"/>
    <property type="project" value="UniProtKB-UniRule"/>
</dbReference>
<dbReference type="CDD" id="cd01615">
    <property type="entry name" value="CIDE_N"/>
    <property type="match status" value="1"/>
</dbReference>
<dbReference type="OrthoDB" id="6475906at2759"/>
<accession>A0A6I9UME6</accession>
<evidence type="ECO:0000256" key="2">
    <source>
        <dbReference type="PROSITE-ProRule" id="PRU00447"/>
    </source>
</evidence>
<keyword evidence="1 2" id="KW-0053">Apoptosis</keyword>
<dbReference type="RefSeq" id="XP_011198393.1">
    <property type="nucleotide sequence ID" value="XM_011200091.4"/>
</dbReference>
<evidence type="ECO:0000313" key="5">
    <source>
        <dbReference type="Proteomes" id="UP001652620"/>
    </source>
</evidence>
<feature type="domain" description="CIDE-N" evidence="4">
    <location>
        <begin position="5"/>
        <end position="83"/>
    </location>
</feature>
<name>A0A6I9UME6_BACDO</name>
<evidence type="ECO:0000256" key="3">
    <source>
        <dbReference type="SAM" id="MobiDB-lite"/>
    </source>
</evidence>
<dbReference type="KEGG" id="bdr:105222673"/>
<dbReference type="SUPFAM" id="SSF54277">
    <property type="entry name" value="CAD &amp; PB1 domains"/>
    <property type="match status" value="1"/>
</dbReference>
<sequence length="345" mass="37628">MDTDNKKPFKIKDVTRNIKKAVVAGTLEELRTKVAEKFDHAGDQPPTIHLDSDGTEIDDEEYFRTLDENTELIAVFPGEHWIDPTNYVTITSHHRGSNSGIVGGGLGVGSEQLGDTTDAVAETARIKQLVGQLQNNLCNVSVLSDPDLDSLSNMDPNSLVDITGKDFMEQLKDSGRPLCAKRNAEDRINLLKLLREGAIFCSERYPEDAEAIDMEISRQLNMDVAQTTTTVTTNTNTTTTITANTTTVNIGVLTAQQQQQQQQHQQLQQTITTNKTIEQVQSVAAAAVAAAAAQRRATMEAQMTSVDVVTIVETHAAATTNTQNNNNQQKMTTAGSNNNNKTNDI</sequence>
<organism evidence="5 6">
    <name type="scientific">Bactrocera dorsalis</name>
    <name type="common">Oriental fruit fly</name>
    <name type="synonym">Dacus dorsalis</name>
    <dbReference type="NCBI Taxonomy" id="27457"/>
    <lineage>
        <taxon>Eukaryota</taxon>
        <taxon>Metazoa</taxon>
        <taxon>Ecdysozoa</taxon>
        <taxon>Arthropoda</taxon>
        <taxon>Hexapoda</taxon>
        <taxon>Insecta</taxon>
        <taxon>Pterygota</taxon>
        <taxon>Neoptera</taxon>
        <taxon>Endopterygota</taxon>
        <taxon>Diptera</taxon>
        <taxon>Brachycera</taxon>
        <taxon>Muscomorpha</taxon>
        <taxon>Tephritoidea</taxon>
        <taxon>Tephritidae</taxon>
        <taxon>Bactrocera</taxon>
        <taxon>Bactrocera</taxon>
    </lineage>
</organism>
<dbReference type="Pfam" id="PF02017">
    <property type="entry name" value="CIDE-N"/>
    <property type="match status" value="1"/>
</dbReference>
<protein>
    <submittedName>
        <fullName evidence="6">DNAation factor subunit alpha</fullName>
    </submittedName>
</protein>
<dbReference type="PANTHER" id="PTHR12306:SF15">
    <property type="entry name" value="DNAATION FACTOR-RELATED PROTEIN 1, ISOFORM B-RELATED"/>
    <property type="match status" value="1"/>
</dbReference>
<evidence type="ECO:0000259" key="4">
    <source>
        <dbReference type="PROSITE" id="PS51135"/>
    </source>
</evidence>